<dbReference type="PANTHER" id="PTHR43527:SF2">
    <property type="entry name" value="4-DIPHOSPHOCYTIDYL-2-C-METHYL-D-ERYTHRITOL KINASE, CHLOROPLASTIC"/>
    <property type="match status" value="1"/>
</dbReference>
<comment type="function">
    <text evidence="9">Catalyzes the phosphorylation of the position 2 hydroxy group of 4-diphosphocytidyl-2C-methyl-D-erythritol.</text>
</comment>
<dbReference type="Pfam" id="PF08544">
    <property type="entry name" value="GHMP_kinases_C"/>
    <property type="match status" value="1"/>
</dbReference>
<dbReference type="GO" id="GO:0016114">
    <property type="term" value="P:terpenoid biosynthetic process"/>
    <property type="evidence" value="ECO:0007669"/>
    <property type="project" value="UniProtKB-UniRule"/>
</dbReference>
<dbReference type="AlphaFoldDB" id="A0A6N6N4M7"/>
<dbReference type="EMBL" id="WAIE01000001">
    <property type="protein sequence ID" value="KAB1443024.1"/>
    <property type="molecule type" value="Genomic_DNA"/>
</dbReference>
<evidence type="ECO:0000256" key="8">
    <source>
        <dbReference type="ARBA" id="ARBA00032554"/>
    </source>
</evidence>
<dbReference type="UniPathway" id="UPA00056">
    <property type="reaction ID" value="UER00094"/>
</dbReference>
<organism evidence="12 13">
    <name type="scientific">Pseudodesulfovibrio senegalensis</name>
    <dbReference type="NCBI Taxonomy" id="1721087"/>
    <lineage>
        <taxon>Bacteria</taxon>
        <taxon>Pseudomonadati</taxon>
        <taxon>Thermodesulfobacteriota</taxon>
        <taxon>Desulfovibrionia</taxon>
        <taxon>Desulfovibrionales</taxon>
        <taxon>Desulfovibrionaceae</taxon>
    </lineage>
</organism>
<dbReference type="InterPro" id="IPR014721">
    <property type="entry name" value="Ribsml_uS5_D2-typ_fold_subgr"/>
</dbReference>
<dbReference type="Pfam" id="PF00288">
    <property type="entry name" value="GHMP_kinases_N"/>
    <property type="match status" value="1"/>
</dbReference>
<gene>
    <name evidence="9" type="primary">ispE</name>
    <name evidence="12" type="ORF">F8A88_01800</name>
</gene>
<name>A0A6N6N4M7_9BACT</name>
<evidence type="ECO:0000259" key="10">
    <source>
        <dbReference type="Pfam" id="PF00288"/>
    </source>
</evidence>
<comment type="pathway">
    <text evidence="9">Isoprenoid biosynthesis; isopentenyl diphosphate biosynthesis via DXP pathway; isopentenyl diphosphate from 1-deoxy-D-xylulose 5-phosphate: step 3/6.</text>
</comment>
<keyword evidence="6 9" id="KW-0418">Kinase</keyword>
<dbReference type="HAMAP" id="MF_00061">
    <property type="entry name" value="IspE"/>
    <property type="match status" value="1"/>
</dbReference>
<keyword evidence="7 9" id="KW-0067">ATP-binding</keyword>
<evidence type="ECO:0000256" key="4">
    <source>
        <dbReference type="ARBA" id="ARBA00022679"/>
    </source>
</evidence>
<dbReference type="InterPro" id="IPR006204">
    <property type="entry name" value="GHMP_kinase_N_dom"/>
</dbReference>
<evidence type="ECO:0000256" key="5">
    <source>
        <dbReference type="ARBA" id="ARBA00022741"/>
    </source>
</evidence>
<keyword evidence="13" id="KW-1185">Reference proteome</keyword>
<feature type="active site" evidence="9">
    <location>
        <position position="137"/>
    </location>
</feature>
<accession>A0A6N6N4M7</accession>
<dbReference type="NCBIfam" id="TIGR00154">
    <property type="entry name" value="ispE"/>
    <property type="match status" value="1"/>
</dbReference>
<feature type="domain" description="GHMP kinase N-terminal" evidence="10">
    <location>
        <begin position="66"/>
        <end position="142"/>
    </location>
</feature>
<comment type="catalytic activity">
    <reaction evidence="9">
        <text>4-CDP-2-C-methyl-D-erythritol + ATP = 4-CDP-2-C-methyl-D-erythritol 2-phosphate + ADP + H(+)</text>
        <dbReference type="Rhea" id="RHEA:18437"/>
        <dbReference type="ChEBI" id="CHEBI:15378"/>
        <dbReference type="ChEBI" id="CHEBI:30616"/>
        <dbReference type="ChEBI" id="CHEBI:57823"/>
        <dbReference type="ChEBI" id="CHEBI:57919"/>
        <dbReference type="ChEBI" id="CHEBI:456216"/>
        <dbReference type="EC" id="2.7.1.148"/>
    </reaction>
</comment>
<dbReference type="Gene3D" id="3.30.230.10">
    <property type="match status" value="1"/>
</dbReference>
<dbReference type="OrthoDB" id="9809438at2"/>
<comment type="caution">
    <text evidence="12">The sequence shown here is derived from an EMBL/GenBank/DDBJ whole genome shotgun (WGS) entry which is preliminary data.</text>
</comment>
<reference evidence="12 13" key="1">
    <citation type="journal article" date="2017" name="Int. J. Syst. Evol. Microbiol.">
        <title>Desulfovibrio senegalensis sp. nov., a mesophilic sulfate reducer isolated from marine sediment.</title>
        <authorList>
            <person name="Thioye A."/>
            <person name="Gam Z.B.A."/>
            <person name="Mbengue M."/>
            <person name="Cayol J.L."/>
            <person name="Joseph-Bartoli M."/>
            <person name="Toure-Kane C."/>
            <person name="Labat M."/>
        </authorList>
    </citation>
    <scope>NUCLEOTIDE SEQUENCE [LARGE SCALE GENOMIC DNA]</scope>
    <source>
        <strain evidence="12 13">DSM 101509</strain>
    </source>
</reference>
<dbReference type="Gene3D" id="3.30.70.890">
    <property type="entry name" value="GHMP kinase, C-terminal domain"/>
    <property type="match status" value="1"/>
</dbReference>
<evidence type="ECO:0000256" key="3">
    <source>
        <dbReference type="ARBA" id="ARBA00017473"/>
    </source>
</evidence>
<proteinExistence type="inferred from homology"/>
<feature type="active site" evidence="9">
    <location>
        <position position="10"/>
    </location>
</feature>
<dbReference type="GO" id="GO:0019288">
    <property type="term" value="P:isopentenyl diphosphate biosynthetic process, methylerythritol 4-phosphate pathway"/>
    <property type="evidence" value="ECO:0007669"/>
    <property type="project" value="UniProtKB-UniRule"/>
</dbReference>
<keyword evidence="4 9" id="KW-0808">Transferase</keyword>
<dbReference type="EC" id="2.7.1.148" evidence="2 9"/>
<feature type="domain" description="GHMP kinase C-terminal" evidence="11">
    <location>
        <begin position="223"/>
        <end position="277"/>
    </location>
</feature>
<protein>
    <recommendedName>
        <fullName evidence="3 9">4-diphosphocytidyl-2-C-methyl-D-erythritol kinase</fullName>
        <shortName evidence="9">CMK</shortName>
        <ecNumber evidence="2 9">2.7.1.148</ecNumber>
    </recommendedName>
    <alternativeName>
        <fullName evidence="8 9">4-(cytidine-5'-diphospho)-2-C-methyl-D-erythritol kinase</fullName>
    </alternativeName>
</protein>
<evidence type="ECO:0000256" key="7">
    <source>
        <dbReference type="ARBA" id="ARBA00022840"/>
    </source>
</evidence>
<dbReference type="GO" id="GO:0050515">
    <property type="term" value="F:4-(cytidine 5'-diphospho)-2-C-methyl-D-erythritol kinase activity"/>
    <property type="evidence" value="ECO:0007669"/>
    <property type="project" value="UniProtKB-UniRule"/>
</dbReference>
<keyword evidence="9" id="KW-0414">Isoprene biosynthesis</keyword>
<dbReference type="PANTHER" id="PTHR43527">
    <property type="entry name" value="4-DIPHOSPHOCYTIDYL-2-C-METHYL-D-ERYTHRITOL KINASE, CHLOROPLASTIC"/>
    <property type="match status" value="1"/>
</dbReference>
<dbReference type="PIRSF" id="PIRSF010376">
    <property type="entry name" value="IspE"/>
    <property type="match status" value="1"/>
</dbReference>
<dbReference type="RefSeq" id="WP_151149276.1">
    <property type="nucleotide sequence ID" value="NZ_WAIE01000001.1"/>
</dbReference>
<keyword evidence="5 9" id="KW-0547">Nucleotide-binding</keyword>
<dbReference type="Proteomes" id="UP000438699">
    <property type="component" value="Unassembled WGS sequence"/>
</dbReference>
<evidence type="ECO:0000313" key="12">
    <source>
        <dbReference type="EMBL" id="KAB1443024.1"/>
    </source>
</evidence>
<dbReference type="SUPFAM" id="SSF55060">
    <property type="entry name" value="GHMP Kinase, C-terminal domain"/>
    <property type="match status" value="1"/>
</dbReference>
<sequence length="287" mass="31081">MSTTLTAPCKINLFLHIAGVREDGYHELNTLFLPVPSPGDTLEISPADSGMEIVCPEFPELETKGNLLHKAWDSFGRNTGFRPGIRVRLTKNIPMGAGLGGGSTDAAALLKWLNTQAGGNSLGKDALIALAARLGADIPFFLQDRPCLARGIGEDLTPVDPGIQGLHLLLVCPPVHVNTQWAYARWDALNAGRDVALRPRLTSWESNNKNSLPVQPQDVFNDFETPVFEKHPELRAIKDKLLDSGAIAAAMSGSGSTVFGLFRHEREAAEAARAFGKDAALLYMNRY</sequence>
<dbReference type="InterPro" id="IPR020568">
    <property type="entry name" value="Ribosomal_Su5_D2-typ_SF"/>
</dbReference>
<dbReference type="InterPro" id="IPR004424">
    <property type="entry name" value="IspE"/>
</dbReference>
<evidence type="ECO:0000256" key="1">
    <source>
        <dbReference type="ARBA" id="ARBA00009684"/>
    </source>
</evidence>
<dbReference type="InterPro" id="IPR013750">
    <property type="entry name" value="GHMP_kinase_C_dom"/>
</dbReference>
<dbReference type="SUPFAM" id="SSF54211">
    <property type="entry name" value="Ribosomal protein S5 domain 2-like"/>
    <property type="match status" value="1"/>
</dbReference>
<evidence type="ECO:0000256" key="9">
    <source>
        <dbReference type="HAMAP-Rule" id="MF_00061"/>
    </source>
</evidence>
<comment type="similarity">
    <text evidence="1 9">Belongs to the GHMP kinase family. IspE subfamily.</text>
</comment>
<evidence type="ECO:0000313" key="13">
    <source>
        <dbReference type="Proteomes" id="UP000438699"/>
    </source>
</evidence>
<feature type="binding site" evidence="9">
    <location>
        <begin position="94"/>
        <end position="104"/>
    </location>
    <ligand>
        <name>ATP</name>
        <dbReference type="ChEBI" id="CHEBI:30616"/>
    </ligand>
</feature>
<dbReference type="InterPro" id="IPR036554">
    <property type="entry name" value="GHMP_kinase_C_sf"/>
</dbReference>
<dbReference type="GO" id="GO:0005524">
    <property type="term" value="F:ATP binding"/>
    <property type="evidence" value="ECO:0007669"/>
    <property type="project" value="UniProtKB-UniRule"/>
</dbReference>
<evidence type="ECO:0000256" key="2">
    <source>
        <dbReference type="ARBA" id="ARBA00012052"/>
    </source>
</evidence>
<evidence type="ECO:0000256" key="6">
    <source>
        <dbReference type="ARBA" id="ARBA00022777"/>
    </source>
</evidence>
<evidence type="ECO:0000259" key="11">
    <source>
        <dbReference type="Pfam" id="PF08544"/>
    </source>
</evidence>